<evidence type="ECO:0000256" key="3">
    <source>
        <dbReference type="ARBA" id="ARBA00022490"/>
    </source>
</evidence>
<evidence type="ECO:0000256" key="5">
    <source>
        <dbReference type="ARBA" id="ARBA00022803"/>
    </source>
</evidence>
<keyword evidence="3" id="KW-0963">Cytoplasm</keyword>
<feature type="region of interest" description="Disordered" evidence="12">
    <location>
        <begin position="379"/>
        <end position="419"/>
    </location>
</feature>
<evidence type="ECO:0000256" key="11">
    <source>
        <dbReference type="ARBA" id="ARBA00081844"/>
    </source>
</evidence>
<dbReference type="GO" id="GO:0031416">
    <property type="term" value="C:NatB complex"/>
    <property type="evidence" value="ECO:0007669"/>
    <property type="project" value="TreeGrafter"/>
</dbReference>
<dbReference type="PANTHER" id="PTHR22767">
    <property type="entry name" value="N-TERMINAL ACETYLTRANSFERASE-RELATED"/>
    <property type="match status" value="1"/>
</dbReference>
<evidence type="ECO:0000313" key="13">
    <source>
        <dbReference type="RefSeq" id="XP_020016706.1"/>
    </source>
</evidence>
<evidence type="ECO:0000256" key="9">
    <source>
        <dbReference type="ARBA" id="ARBA00076058"/>
    </source>
</evidence>
<evidence type="ECO:0000256" key="1">
    <source>
        <dbReference type="ARBA" id="ARBA00004496"/>
    </source>
</evidence>
<protein>
    <recommendedName>
        <fullName evidence="8">N-alpha-acetyltransferase 25, NatB auxiliary subunit</fullName>
    </recommendedName>
    <alternativeName>
        <fullName evidence="11">Mitochondrial distribution and morphology protein 20</fullName>
    </alternativeName>
    <alternativeName>
        <fullName evidence="10">N-terminal acetyltransferase B complex subunit MDM20</fullName>
    </alternativeName>
    <alternativeName>
        <fullName evidence="9">N-terminal acetyltransferase B complex subunit NAA25</fullName>
    </alternativeName>
</protein>
<evidence type="ECO:0000256" key="8">
    <source>
        <dbReference type="ARBA" id="ARBA00073376"/>
    </source>
</evidence>
<evidence type="ECO:0000256" key="4">
    <source>
        <dbReference type="ARBA" id="ARBA00022737"/>
    </source>
</evidence>
<evidence type="ECO:0000256" key="12">
    <source>
        <dbReference type="SAM" id="MobiDB-lite"/>
    </source>
</evidence>
<accession>A0A8B7UB25</accession>
<dbReference type="AlphaFoldDB" id="A0A8B7UB25"/>
<dbReference type="RefSeq" id="XP_020016706.1">
    <property type="nucleotide sequence ID" value="XM_020161117.1"/>
</dbReference>
<comment type="function">
    <text evidence="7">Non-catalytic subunit of the NatB complex which catalyzes acetylation of the N-terminal methionine residues of peptides beginning with Met-Asp, Met-Glu, Met-Asn and Met-Gln. May play a role in normal cell-cycle progression.</text>
</comment>
<sequence>MAIQQADKLLKKHKDLHCAKVLKAIGLQRTGKHEEAFILAQEVAALEPTDDNSLQALTILYREMHRPELVTKLYEAAVKKVPNSEEYHSHLFMAYARVGEYKKMQQAGMALYKIVPKNPYYFWSVMSLIMQSISAQDENLSKTMFLPLAERMVEKMVKEDKIEAEAEVELYYMILERLGKYQEALDVIRGKLGEKLTSELQSRENKCMAMYKKLSRWPECNALSRRLLLKNSDDWQFYLTYFDSVFRLIEEAWTPPAEGEHLERGEERLAANFFRHQTPRINASLEVAGAEVGRVTSGSAQARSVVAPSHIAIHERDRRWPFNSSFPGACPARAHCGSALVIMATRGHVQDPNDRRLRPIYGECLGPAWSLARHAEAWPAGGGGPGGALRRRARGVRARGRAARASRPPPAASRRRRPGLLAPRWERALGERRPVCQAGLDRQALGDARIPPGTTLPSGCVANGRSEGETGLFLQVETGYPRGNSRLKTFFFSCVTGIEPRRLCG</sequence>
<evidence type="ECO:0000256" key="10">
    <source>
        <dbReference type="ARBA" id="ARBA00079375"/>
    </source>
</evidence>
<dbReference type="Gene3D" id="1.25.40.1040">
    <property type="match status" value="1"/>
</dbReference>
<evidence type="ECO:0000256" key="7">
    <source>
        <dbReference type="ARBA" id="ARBA00057542"/>
    </source>
</evidence>
<comment type="subunit">
    <text evidence="6">Component of the N-terminal acetyltransferase B (NatB) complex which is composed of NAA20 and NAA25.</text>
</comment>
<comment type="similarity">
    <text evidence="2">Belongs to the MDM20/NAA25 family.</text>
</comment>
<dbReference type="FunFam" id="1.25.40.1040:FF:000004">
    <property type="entry name" value="N-alpha-acetyltransferase 25, NatB auxiliary subunit"/>
    <property type="match status" value="1"/>
</dbReference>
<feature type="compositionally biased region" description="Basic residues" evidence="12">
    <location>
        <begin position="389"/>
        <end position="404"/>
    </location>
</feature>
<gene>
    <name evidence="13" type="primary">LOC109684646</name>
</gene>
<reference evidence="13" key="1">
    <citation type="submission" date="2025-08" db="UniProtKB">
        <authorList>
            <consortium name="RefSeq"/>
        </authorList>
    </citation>
    <scope>IDENTIFICATION</scope>
    <source>
        <tissue evidence="13">Leukocyte</tissue>
    </source>
</reference>
<keyword evidence="5" id="KW-0802">TPR repeat</keyword>
<keyword evidence="4" id="KW-0677">Repeat</keyword>
<dbReference type="InterPro" id="IPR011990">
    <property type="entry name" value="TPR-like_helical_dom_sf"/>
</dbReference>
<dbReference type="PANTHER" id="PTHR22767:SF3">
    <property type="entry name" value="N-ALPHA-ACETYLTRANSFERASE 25, NATB AUXILIARY SUBUNIT"/>
    <property type="match status" value="1"/>
</dbReference>
<dbReference type="OrthoDB" id="1874341at2759"/>
<proteinExistence type="inferred from homology"/>
<comment type="subcellular location">
    <subcellularLocation>
        <location evidence="1">Cytoplasm</location>
    </subcellularLocation>
</comment>
<name>A0A8B7UB25_CASCN</name>
<evidence type="ECO:0000256" key="6">
    <source>
        <dbReference type="ARBA" id="ARBA00038748"/>
    </source>
</evidence>
<dbReference type="SUPFAM" id="SSF48452">
    <property type="entry name" value="TPR-like"/>
    <property type="match status" value="1"/>
</dbReference>
<dbReference type="KEGG" id="ccan:109684646"/>
<organism evidence="13">
    <name type="scientific">Castor canadensis</name>
    <name type="common">American beaver</name>
    <dbReference type="NCBI Taxonomy" id="51338"/>
    <lineage>
        <taxon>Eukaryota</taxon>
        <taxon>Metazoa</taxon>
        <taxon>Chordata</taxon>
        <taxon>Craniata</taxon>
        <taxon>Vertebrata</taxon>
        <taxon>Euteleostomi</taxon>
        <taxon>Mammalia</taxon>
        <taxon>Eutheria</taxon>
        <taxon>Euarchontoglires</taxon>
        <taxon>Glires</taxon>
        <taxon>Rodentia</taxon>
        <taxon>Castorimorpha</taxon>
        <taxon>Castoridae</taxon>
        <taxon>Castor</taxon>
    </lineage>
</organism>
<evidence type="ECO:0000256" key="2">
    <source>
        <dbReference type="ARBA" id="ARBA00006298"/>
    </source>
</evidence>